<comment type="caution">
    <text evidence="1">The sequence shown here is derived from an EMBL/GenBank/DDBJ whole genome shotgun (WGS) entry which is preliminary data.</text>
</comment>
<reference evidence="1 2" key="1">
    <citation type="submission" date="2023-06" db="EMBL/GenBank/DDBJ databases">
        <title>Azospirillum isscasensis sp.nov, a bacterium isolated from rhizosphere soil of rice.</title>
        <authorList>
            <person name="Wang H."/>
        </authorList>
    </citation>
    <scope>NUCLEOTIDE SEQUENCE [LARGE SCALE GENOMIC DNA]</scope>
    <source>
        <strain evidence="1 2">C340-1</strain>
    </source>
</reference>
<evidence type="ECO:0000313" key="1">
    <source>
        <dbReference type="EMBL" id="MDQ2105350.1"/>
    </source>
</evidence>
<evidence type="ECO:0000313" key="2">
    <source>
        <dbReference type="Proteomes" id="UP001227317"/>
    </source>
</evidence>
<sequence length="69" mass="7339">MYPADVLASPTFLEPLSVRTGGGVTVTRRAAALDPRGALDPVIDALDRRRGLLLSGGVEAPGRYRRHAL</sequence>
<dbReference type="RefSeq" id="WP_306709822.1">
    <property type="nucleotide sequence ID" value="NZ_JAUJFI010000137.1"/>
</dbReference>
<dbReference type="Proteomes" id="UP001227317">
    <property type="component" value="Unassembled WGS sequence"/>
</dbReference>
<name>A0ABU0WM89_9PROT</name>
<feature type="non-terminal residue" evidence="1">
    <location>
        <position position="69"/>
    </location>
</feature>
<accession>A0ABU0WM89</accession>
<gene>
    <name evidence="1" type="ORF">QSG27_21810</name>
</gene>
<proteinExistence type="predicted"/>
<protein>
    <submittedName>
        <fullName evidence="1">Uncharacterized protein</fullName>
    </submittedName>
</protein>
<dbReference type="EMBL" id="JAUJFI010000137">
    <property type="protein sequence ID" value="MDQ2105350.1"/>
    <property type="molecule type" value="Genomic_DNA"/>
</dbReference>
<organism evidence="1 2">
    <name type="scientific">Azospirillum isscasi</name>
    <dbReference type="NCBI Taxonomy" id="3053926"/>
    <lineage>
        <taxon>Bacteria</taxon>
        <taxon>Pseudomonadati</taxon>
        <taxon>Pseudomonadota</taxon>
        <taxon>Alphaproteobacteria</taxon>
        <taxon>Rhodospirillales</taxon>
        <taxon>Azospirillaceae</taxon>
        <taxon>Azospirillum</taxon>
    </lineage>
</organism>
<keyword evidence="2" id="KW-1185">Reference proteome</keyword>